<evidence type="ECO:0000256" key="1">
    <source>
        <dbReference type="SAM" id="MobiDB-lite"/>
    </source>
</evidence>
<comment type="caution">
    <text evidence="2">The sequence shown here is derived from an EMBL/GenBank/DDBJ whole genome shotgun (WGS) entry which is preliminary data.</text>
</comment>
<feature type="region of interest" description="Disordered" evidence="1">
    <location>
        <begin position="1"/>
        <end position="46"/>
    </location>
</feature>
<proteinExistence type="predicted"/>
<keyword evidence="3" id="KW-1185">Reference proteome</keyword>
<evidence type="ECO:0000313" key="2">
    <source>
        <dbReference type="EMBL" id="VEL24830.1"/>
    </source>
</evidence>
<protein>
    <submittedName>
        <fullName evidence="2">Uncharacterized protein</fullName>
    </submittedName>
</protein>
<dbReference type="EMBL" id="CAAALY010069917">
    <property type="protein sequence ID" value="VEL24830.1"/>
    <property type="molecule type" value="Genomic_DNA"/>
</dbReference>
<reference evidence="2" key="1">
    <citation type="submission" date="2018-11" db="EMBL/GenBank/DDBJ databases">
        <authorList>
            <consortium name="Pathogen Informatics"/>
        </authorList>
    </citation>
    <scope>NUCLEOTIDE SEQUENCE</scope>
</reference>
<gene>
    <name evidence="2" type="ORF">PXEA_LOCUS18270</name>
</gene>
<name>A0A3S5CP38_9PLAT</name>
<dbReference type="AlphaFoldDB" id="A0A3S5CP38"/>
<sequence>MRSGGGVILPQFRTVTGLATSRGTNSRRTTESTGKPHNGAGHFGRMTCKRQKTQPEEVLLRCVRQCERPSQAKVQQVTETRL</sequence>
<accession>A0A3S5CP38</accession>
<organism evidence="2 3">
    <name type="scientific">Protopolystoma xenopodis</name>
    <dbReference type="NCBI Taxonomy" id="117903"/>
    <lineage>
        <taxon>Eukaryota</taxon>
        <taxon>Metazoa</taxon>
        <taxon>Spiralia</taxon>
        <taxon>Lophotrochozoa</taxon>
        <taxon>Platyhelminthes</taxon>
        <taxon>Monogenea</taxon>
        <taxon>Polyopisthocotylea</taxon>
        <taxon>Polystomatidea</taxon>
        <taxon>Polystomatidae</taxon>
        <taxon>Protopolystoma</taxon>
    </lineage>
</organism>
<dbReference type="Proteomes" id="UP000784294">
    <property type="component" value="Unassembled WGS sequence"/>
</dbReference>
<evidence type="ECO:0000313" key="3">
    <source>
        <dbReference type="Proteomes" id="UP000784294"/>
    </source>
</evidence>
<feature type="compositionally biased region" description="Polar residues" evidence="1">
    <location>
        <begin position="13"/>
        <end position="35"/>
    </location>
</feature>